<gene>
    <name evidence="1" type="ORF">MIND_00989600</name>
</gene>
<dbReference type="RefSeq" id="XP_037215894.1">
    <property type="nucleotide sequence ID" value="XM_037366500.1"/>
</dbReference>
<sequence>MSAGLGKLSCAKGRTRTPVALEASATLQYLVSHPTPDKKLTDNPQQGVWGVGAEAIVLFLYPMPSHRSAEVRECARGKGEARVGGKFYELRYDGRHCDLDDSEQRPGSYRYLLRRTTGGKAPRVNFPAKFPPQH</sequence>
<evidence type="ECO:0000313" key="1">
    <source>
        <dbReference type="EMBL" id="KAF7294531.1"/>
    </source>
</evidence>
<reference evidence="1" key="1">
    <citation type="submission" date="2020-05" db="EMBL/GenBank/DDBJ databases">
        <title>Mycena genomes resolve the evolution of fungal bioluminescence.</title>
        <authorList>
            <person name="Tsai I.J."/>
        </authorList>
    </citation>
    <scope>NUCLEOTIDE SEQUENCE</scope>
    <source>
        <strain evidence="1">171206Taipei</strain>
    </source>
</reference>
<name>A0A8H6S7V7_9AGAR</name>
<dbReference type="EMBL" id="JACAZF010000009">
    <property type="protein sequence ID" value="KAF7294531.1"/>
    <property type="molecule type" value="Genomic_DNA"/>
</dbReference>
<evidence type="ECO:0000313" key="2">
    <source>
        <dbReference type="Proteomes" id="UP000636479"/>
    </source>
</evidence>
<keyword evidence="2" id="KW-1185">Reference proteome</keyword>
<comment type="caution">
    <text evidence="1">The sequence shown here is derived from an EMBL/GenBank/DDBJ whole genome shotgun (WGS) entry which is preliminary data.</text>
</comment>
<dbReference type="AlphaFoldDB" id="A0A8H6S7V7"/>
<dbReference type="GeneID" id="59349016"/>
<organism evidence="1 2">
    <name type="scientific">Mycena indigotica</name>
    <dbReference type="NCBI Taxonomy" id="2126181"/>
    <lineage>
        <taxon>Eukaryota</taxon>
        <taxon>Fungi</taxon>
        <taxon>Dikarya</taxon>
        <taxon>Basidiomycota</taxon>
        <taxon>Agaricomycotina</taxon>
        <taxon>Agaricomycetes</taxon>
        <taxon>Agaricomycetidae</taxon>
        <taxon>Agaricales</taxon>
        <taxon>Marasmiineae</taxon>
        <taxon>Mycenaceae</taxon>
        <taxon>Mycena</taxon>
    </lineage>
</organism>
<dbReference type="Proteomes" id="UP000636479">
    <property type="component" value="Unassembled WGS sequence"/>
</dbReference>
<accession>A0A8H6S7V7</accession>
<proteinExistence type="predicted"/>
<protein>
    <submittedName>
        <fullName evidence="1">Uncharacterized protein</fullName>
    </submittedName>
</protein>